<organism evidence="2 3">
    <name type="scientific">Serratia quinivorans</name>
    <dbReference type="NCBI Taxonomy" id="137545"/>
    <lineage>
        <taxon>Bacteria</taxon>
        <taxon>Pseudomonadati</taxon>
        <taxon>Pseudomonadota</taxon>
        <taxon>Gammaproteobacteria</taxon>
        <taxon>Enterobacterales</taxon>
        <taxon>Yersiniaceae</taxon>
        <taxon>Serratia</taxon>
    </lineage>
</organism>
<name>A0ABV3UKI9_9GAMM</name>
<proteinExistence type="predicted"/>
<feature type="domain" description="Double-GTPase 1" evidence="1">
    <location>
        <begin position="7"/>
        <end position="286"/>
    </location>
</feature>
<protein>
    <recommendedName>
        <fullName evidence="1">Double-GTPase 1 domain-containing protein</fullName>
    </recommendedName>
</protein>
<reference evidence="2 3" key="1">
    <citation type="submission" date="2024-07" db="EMBL/GenBank/DDBJ databases">
        <title>Genomes of novel Serratia strains from suburban soil.</title>
        <authorList>
            <person name="Markert E.X."/>
            <person name="Severe K."/>
            <person name="Severe L."/>
            <person name="Twing K.I."/>
            <person name="Ward L.M."/>
        </authorList>
    </citation>
    <scope>NUCLEOTIDE SEQUENCE [LARGE SCALE GENOMIC DNA]</scope>
    <source>
        <strain evidence="2 3">3C-UT</strain>
    </source>
</reference>
<dbReference type="EMBL" id="JBFQXQ010000002">
    <property type="protein sequence ID" value="MEX3174060.1"/>
    <property type="molecule type" value="Genomic_DNA"/>
</dbReference>
<gene>
    <name evidence="2" type="ORF">AB4M04_18490</name>
</gene>
<comment type="caution">
    <text evidence="2">The sequence shown here is derived from an EMBL/GenBank/DDBJ whole genome shotgun (WGS) entry which is preliminary data.</text>
</comment>
<dbReference type="RefSeq" id="WP_368454117.1">
    <property type="nucleotide sequence ID" value="NZ_JBFQXQ010000002.1"/>
</dbReference>
<evidence type="ECO:0000313" key="3">
    <source>
        <dbReference type="Proteomes" id="UP001558101"/>
    </source>
</evidence>
<keyword evidence="3" id="KW-1185">Reference proteome</keyword>
<sequence>MNTNFTIMGLPASGKTTFLAALWHLVEANEAECRLKLDGCSGDFTYLNMIAEAWRSFSPVPRTSQIGDKNVTIQLIDSDTHVSGQAFFPDLAGETFDRQVEERVCKPEFIEALSQNRGILFFINADVKEDSLSINEFNARLPAQVPDANSASDAKPDDTAAELREWAPRDLPAQVKVVQLLSDLIRPPFEPMKRRIAVMVSAWDLVRDMELTPSNWLATHMPLVAQFLRANQAYFEYQIYGVSAQGVSLEDDQAINDVAQRAPSHRIQIVGQESEGHDLTEPLVWLMSVKE</sequence>
<dbReference type="Pfam" id="PF19975">
    <property type="entry name" value="DO-GTPase1"/>
    <property type="match status" value="1"/>
</dbReference>
<dbReference type="Proteomes" id="UP001558101">
    <property type="component" value="Unassembled WGS sequence"/>
</dbReference>
<evidence type="ECO:0000313" key="2">
    <source>
        <dbReference type="EMBL" id="MEX3174060.1"/>
    </source>
</evidence>
<evidence type="ECO:0000259" key="1">
    <source>
        <dbReference type="Pfam" id="PF19975"/>
    </source>
</evidence>
<accession>A0ABV3UKI9</accession>
<dbReference type="InterPro" id="IPR045530">
    <property type="entry name" value="DO-GTPase1"/>
</dbReference>